<dbReference type="GO" id="GO:0008270">
    <property type="term" value="F:zinc ion binding"/>
    <property type="evidence" value="ECO:0007669"/>
    <property type="project" value="InterPro"/>
</dbReference>
<feature type="domain" description="Xylanolytic transcriptional activator regulatory" evidence="4">
    <location>
        <begin position="416"/>
        <end position="489"/>
    </location>
</feature>
<feature type="compositionally biased region" description="Low complexity" evidence="3">
    <location>
        <begin position="300"/>
        <end position="311"/>
    </location>
</feature>
<comment type="caution">
    <text evidence="5">The sequence shown here is derived from an EMBL/GenBank/DDBJ whole genome shotgun (WGS) entry which is preliminary data.</text>
</comment>
<dbReference type="EMBL" id="JAWWNJ010000226">
    <property type="protein sequence ID" value="KAK6969396.1"/>
    <property type="molecule type" value="Genomic_DNA"/>
</dbReference>
<feature type="compositionally biased region" description="Low complexity" evidence="3">
    <location>
        <begin position="771"/>
        <end position="788"/>
    </location>
</feature>
<gene>
    <name evidence="5" type="ORF">R3P38DRAFT_3298536</name>
</gene>
<proteinExistence type="predicted"/>
<protein>
    <submittedName>
        <fullName evidence="5">Fungal-specific transcription factor domain-containing protein</fullName>
    </submittedName>
</protein>
<feature type="region of interest" description="Disordered" evidence="3">
    <location>
        <begin position="744"/>
        <end position="792"/>
    </location>
</feature>
<feature type="compositionally biased region" description="Pro residues" evidence="3">
    <location>
        <begin position="747"/>
        <end position="756"/>
    </location>
</feature>
<dbReference type="Pfam" id="PF04082">
    <property type="entry name" value="Fungal_trans"/>
    <property type="match status" value="1"/>
</dbReference>
<reference evidence="5 6" key="1">
    <citation type="journal article" date="2024" name="J Genomics">
        <title>Draft genome sequencing and assembly of Favolaschia claudopus CIRM-BRFM 2984 isolated from oak limbs.</title>
        <authorList>
            <person name="Navarro D."/>
            <person name="Drula E."/>
            <person name="Chaduli D."/>
            <person name="Cazenave R."/>
            <person name="Ahrendt S."/>
            <person name="Wang J."/>
            <person name="Lipzen A."/>
            <person name="Daum C."/>
            <person name="Barry K."/>
            <person name="Grigoriev I.V."/>
            <person name="Favel A."/>
            <person name="Rosso M.N."/>
            <person name="Martin F."/>
        </authorList>
    </citation>
    <scope>NUCLEOTIDE SEQUENCE [LARGE SCALE GENOMIC DNA]</scope>
    <source>
        <strain evidence="5 6">CIRM-BRFM 2984</strain>
    </source>
</reference>
<dbReference type="GO" id="GO:0006351">
    <property type="term" value="P:DNA-templated transcription"/>
    <property type="evidence" value="ECO:0007669"/>
    <property type="project" value="InterPro"/>
</dbReference>
<organism evidence="5 6">
    <name type="scientific">Favolaschia claudopus</name>
    <dbReference type="NCBI Taxonomy" id="2862362"/>
    <lineage>
        <taxon>Eukaryota</taxon>
        <taxon>Fungi</taxon>
        <taxon>Dikarya</taxon>
        <taxon>Basidiomycota</taxon>
        <taxon>Agaricomycotina</taxon>
        <taxon>Agaricomycetes</taxon>
        <taxon>Agaricomycetidae</taxon>
        <taxon>Agaricales</taxon>
        <taxon>Marasmiineae</taxon>
        <taxon>Mycenaceae</taxon>
        <taxon>Favolaschia</taxon>
    </lineage>
</organism>
<dbReference type="InterPro" id="IPR007219">
    <property type="entry name" value="XnlR_reg_dom"/>
</dbReference>
<dbReference type="InterPro" id="IPR050613">
    <property type="entry name" value="Sec_Metabolite_Reg"/>
</dbReference>
<dbReference type="AlphaFoldDB" id="A0AAV9Z2Z2"/>
<name>A0AAV9Z2Z2_9AGAR</name>
<dbReference type="SMART" id="SM00906">
    <property type="entry name" value="Fungal_trans"/>
    <property type="match status" value="1"/>
</dbReference>
<feature type="compositionally biased region" description="Low complexity" evidence="3">
    <location>
        <begin position="1"/>
        <end position="12"/>
    </location>
</feature>
<evidence type="ECO:0000256" key="3">
    <source>
        <dbReference type="SAM" id="MobiDB-lite"/>
    </source>
</evidence>
<dbReference type="GO" id="GO:0003677">
    <property type="term" value="F:DNA binding"/>
    <property type="evidence" value="ECO:0007669"/>
    <property type="project" value="InterPro"/>
</dbReference>
<dbReference type="CDD" id="cd12148">
    <property type="entry name" value="fungal_TF_MHR"/>
    <property type="match status" value="1"/>
</dbReference>
<keyword evidence="6" id="KW-1185">Reference proteome</keyword>
<evidence type="ECO:0000313" key="5">
    <source>
        <dbReference type="EMBL" id="KAK6969396.1"/>
    </source>
</evidence>
<dbReference type="PANTHER" id="PTHR31001">
    <property type="entry name" value="UNCHARACTERIZED TRANSCRIPTIONAL REGULATORY PROTEIN"/>
    <property type="match status" value="1"/>
</dbReference>
<dbReference type="GO" id="GO:0005634">
    <property type="term" value="C:nucleus"/>
    <property type="evidence" value="ECO:0007669"/>
    <property type="project" value="UniProtKB-SubCell"/>
</dbReference>
<evidence type="ECO:0000259" key="4">
    <source>
        <dbReference type="SMART" id="SM00906"/>
    </source>
</evidence>
<evidence type="ECO:0000256" key="1">
    <source>
        <dbReference type="ARBA" id="ARBA00004123"/>
    </source>
</evidence>
<feature type="region of interest" description="Disordered" evidence="3">
    <location>
        <begin position="290"/>
        <end position="325"/>
    </location>
</feature>
<accession>A0AAV9Z2Z2</accession>
<evidence type="ECO:0000313" key="6">
    <source>
        <dbReference type="Proteomes" id="UP001362999"/>
    </source>
</evidence>
<dbReference type="Proteomes" id="UP001362999">
    <property type="component" value="Unassembled WGS sequence"/>
</dbReference>
<sequence>MSSSSSGTSTTSACRVSAAPADKSSDESLLSTHHHHILPSVGLLITAADDTDASNDDAFHELPATTPRRQHPRLSRGCEGICPDGTLFTSGRGKRSMIFQVAELNTVIARMGERIQSLQEALLNAGIPPHKQRIFMEADVRNIADSTPSQSGAVTGSLRVNADGDTVYFGPTAGCAALFTSPTPPDPSSPENERFLLTALTSSFPFSPPPSTNPTAATSAVPPWSTPPATAHLLAHLPPEVRAWSLCDLYYRNGCWTGMPVLQSQTVELLSLIYHDIDIAPPVYMPPNYVNPFDHTPAPSTSRSKNSKNSTEGGGDGDGDGDTDTPLATPTQLALIYLIFALGALVDLDLPAYNREAEHYFDLASAAMSIDSVFRSDDDEDEGKGRGRGGVERVQALVLFACWHAHGGRGYSMAAAWGMVSLAAQVGKKLGLHRESYGAKLSEKLATRCRALFWETFYIETMFGLSLGRPTGTLLAEIDCPLPPDESEDTQPFLKLFPGYLHARWEFVRNVTAPIMERFTTTTRPSYKTVLEMDRLIRKHMHTCPCARFPKVEGEPPSAYAQRELLPLMSNFHILYIHTGSFVEAIRDNAASPFVSAYTHSFAAAWMTALHTIWRHKQAFTAHPELFRRWWPIRDSLLNAAMIMGTLAMRYPARKPHHPHALLGLFLAVDLLEKLGGEVERPLAILRGHLDKAVQLHSICNRGAPLTTNSSTAASMIVPIDRTVDQDLEIFAGTTDVVQRVKTKPALPTPSPPPRQQPQQQQQHPAKRAPSTDSNSSPSLTSSDSPSSGDDEVDAWLRELNASIAQTYATDSVFETTKAYMELQEKLSFENSMFAAPGAGGMGSAGAQGMLEGVNVNEFAFPVVVGGEGGFGVGLDLHLMAGLGVGEGEETGSNGKAFEFDGEAFWPDLMAGV</sequence>
<feature type="region of interest" description="Disordered" evidence="3">
    <location>
        <begin position="56"/>
        <end position="77"/>
    </location>
</feature>
<evidence type="ECO:0000256" key="2">
    <source>
        <dbReference type="ARBA" id="ARBA00023242"/>
    </source>
</evidence>
<feature type="region of interest" description="Disordered" evidence="3">
    <location>
        <begin position="1"/>
        <end position="20"/>
    </location>
</feature>
<comment type="subcellular location">
    <subcellularLocation>
        <location evidence="1">Nucleus</location>
    </subcellularLocation>
</comment>
<keyword evidence="2" id="KW-0539">Nucleus</keyword>